<dbReference type="InterPro" id="IPR051486">
    <property type="entry name" value="Hcy_S-methyltransferase"/>
</dbReference>
<feature type="domain" description="Hcy-binding" evidence="6">
    <location>
        <begin position="1"/>
        <end position="111"/>
    </location>
</feature>
<reference evidence="7 8" key="1">
    <citation type="journal article" date="2021" name="Nat. Plants">
        <title>The Taxus genome provides insights into paclitaxel biosynthesis.</title>
        <authorList>
            <person name="Xiong X."/>
            <person name="Gou J."/>
            <person name="Liao Q."/>
            <person name="Li Y."/>
            <person name="Zhou Q."/>
            <person name="Bi G."/>
            <person name="Li C."/>
            <person name="Du R."/>
            <person name="Wang X."/>
            <person name="Sun T."/>
            <person name="Guo L."/>
            <person name="Liang H."/>
            <person name="Lu P."/>
            <person name="Wu Y."/>
            <person name="Zhang Z."/>
            <person name="Ro D.K."/>
            <person name="Shang Y."/>
            <person name="Huang S."/>
            <person name="Yan J."/>
        </authorList>
    </citation>
    <scope>NUCLEOTIDE SEQUENCE [LARGE SCALE GENOMIC DNA]</scope>
    <source>
        <strain evidence="7">Ta-2019</strain>
    </source>
</reference>
<dbReference type="GO" id="GO:0008898">
    <property type="term" value="F:S-adenosylmethionine-homocysteine S-methyltransferase activity"/>
    <property type="evidence" value="ECO:0007669"/>
    <property type="project" value="TreeGrafter"/>
</dbReference>
<comment type="caution">
    <text evidence="5">Lacks conserved residue(s) required for the propagation of feature annotation.</text>
</comment>
<dbReference type="PANTHER" id="PTHR46015:SF1">
    <property type="entry name" value="HOMOCYSTEINE S-METHYLTRANSFERASE-LIKE ISOFORM 1"/>
    <property type="match status" value="1"/>
</dbReference>
<proteinExistence type="predicted"/>
<evidence type="ECO:0000313" key="7">
    <source>
        <dbReference type="EMBL" id="KAH9314604.1"/>
    </source>
</evidence>
<dbReference type="GO" id="GO:0032259">
    <property type="term" value="P:methylation"/>
    <property type="evidence" value="ECO:0007669"/>
    <property type="project" value="UniProtKB-KW"/>
</dbReference>
<evidence type="ECO:0000256" key="3">
    <source>
        <dbReference type="ARBA" id="ARBA00022723"/>
    </source>
</evidence>
<keyword evidence="1" id="KW-0489">Methyltransferase</keyword>
<dbReference type="Proteomes" id="UP000824469">
    <property type="component" value="Unassembled WGS sequence"/>
</dbReference>
<name>A0AA38G1P8_TAXCH</name>
<dbReference type="OMA" id="AMEYTEI"/>
<evidence type="ECO:0000256" key="4">
    <source>
        <dbReference type="ARBA" id="ARBA00022833"/>
    </source>
</evidence>
<comment type="caution">
    <text evidence="7">The sequence shown here is derived from an EMBL/GenBank/DDBJ whole genome shotgun (WGS) entry which is preliminary data.</text>
</comment>
<dbReference type="PANTHER" id="PTHR46015">
    <property type="entry name" value="ZGC:172121"/>
    <property type="match status" value="1"/>
</dbReference>
<dbReference type="SUPFAM" id="SSF82282">
    <property type="entry name" value="Homocysteine S-methyltransferase"/>
    <property type="match status" value="1"/>
</dbReference>
<dbReference type="PROSITE" id="PS50970">
    <property type="entry name" value="HCY"/>
    <property type="match status" value="1"/>
</dbReference>
<keyword evidence="8" id="KW-1185">Reference proteome</keyword>
<dbReference type="EMBL" id="JAHRHJ020000005">
    <property type="protein sequence ID" value="KAH9314604.1"/>
    <property type="molecule type" value="Genomic_DNA"/>
</dbReference>
<dbReference type="InterPro" id="IPR036589">
    <property type="entry name" value="HCY_dom_sf"/>
</dbReference>
<protein>
    <recommendedName>
        <fullName evidence="6">Hcy-binding domain-containing protein</fullName>
    </recommendedName>
</protein>
<keyword evidence="4" id="KW-0862">Zinc</keyword>
<keyword evidence="3" id="KW-0479">Metal-binding</keyword>
<feature type="non-terminal residue" evidence="7">
    <location>
        <position position="111"/>
    </location>
</feature>
<feature type="non-terminal residue" evidence="7">
    <location>
        <position position="1"/>
    </location>
</feature>
<dbReference type="InterPro" id="IPR003726">
    <property type="entry name" value="HCY_dom"/>
</dbReference>
<evidence type="ECO:0000313" key="8">
    <source>
        <dbReference type="Proteomes" id="UP000824469"/>
    </source>
</evidence>
<evidence type="ECO:0000256" key="2">
    <source>
        <dbReference type="ARBA" id="ARBA00022679"/>
    </source>
</evidence>
<accession>A0AA38G1P8</accession>
<evidence type="ECO:0000259" key="6">
    <source>
        <dbReference type="PROSITE" id="PS50970"/>
    </source>
</evidence>
<dbReference type="GO" id="GO:0009086">
    <property type="term" value="P:methionine biosynthetic process"/>
    <property type="evidence" value="ECO:0007669"/>
    <property type="project" value="TreeGrafter"/>
</dbReference>
<sequence length="111" mass="12193">GDYGPDITLQTLKDFHRRRVQVLADSGADLLAFETIPNKLEAQAYAELLEEDDIQVPAWFSFNSKDGVNVVSGDSMTECASLVDLCKKVVAIGINCTPPRFIHGLIISIQK</sequence>
<gene>
    <name evidence="7" type="ORF">KI387_023231</name>
</gene>
<evidence type="ECO:0000256" key="1">
    <source>
        <dbReference type="ARBA" id="ARBA00022603"/>
    </source>
</evidence>
<dbReference type="AlphaFoldDB" id="A0AA38G1P8"/>
<organism evidence="7 8">
    <name type="scientific">Taxus chinensis</name>
    <name type="common">Chinese yew</name>
    <name type="synonym">Taxus wallichiana var. chinensis</name>
    <dbReference type="NCBI Taxonomy" id="29808"/>
    <lineage>
        <taxon>Eukaryota</taxon>
        <taxon>Viridiplantae</taxon>
        <taxon>Streptophyta</taxon>
        <taxon>Embryophyta</taxon>
        <taxon>Tracheophyta</taxon>
        <taxon>Spermatophyta</taxon>
        <taxon>Pinopsida</taxon>
        <taxon>Pinidae</taxon>
        <taxon>Conifers II</taxon>
        <taxon>Cupressales</taxon>
        <taxon>Taxaceae</taxon>
        <taxon>Taxus</taxon>
    </lineage>
</organism>
<dbReference type="GO" id="GO:0046872">
    <property type="term" value="F:metal ion binding"/>
    <property type="evidence" value="ECO:0007669"/>
    <property type="project" value="UniProtKB-KW"/>
</dbReference>
<evidence type="ECO:0000256" key="5">
    <source>
        <dbReference type="PROSITE-ProRule" id="PRU00333"/>
    </source>
</evidence>
<dbReference type="Gene3D" id="3.20.20.330">
    <property type="entry name" value="Homocysteine-binding-like domain"/>
    <property type="match status" value="1"/>
</dbReference>
<keyword evidence="2" id="KW-0808">Transferase</keyword>
<dbReference type="Pfam" id="PF02574">
    <property type="entry name" value="S-methyl_trans"/>
    <property type="match status" value="1"/>
</dbReference>
<dbReference type="GO" id="GO:0033528">
    <property type="term" value="P:S-methylmethionine cycle"/>
    <property type="evidence" value="ECO:0007669"/>
    <property type="project" value="TreeGrafter"/>
</dbReference>